<name>A0A8B6M6Q3_METTU</name>
<proteinExistence type="predicted"/>
<evidence type="ECO:0000256" key="1">
    <source>
        <dbReference type="SAM" id="MobiDB-lite"/>
    </source>
</evidence>
<feature type="region of interest" description="Disordered" evidence="1">
    <location>
        <begin position="67"/>
        <end position="116"/>
    </location>
</feature>
<comment type="caution">
    <text evidence="2">The sequence shown here is derived from an EMBL/GenBank/DDBJ whole genome shotgun (WGS) entry which is preliminary data.</text>
</comment>
<gene>
    <name evidence="2" type="ORF">MPC4_20309</name>
</gene>
<evidence type="ECO:0000313" key="2">
    <source>
        <dbReference type="EMBL" id="VTZ50099.1"/>
    </source>
</evidence>
<evidence type="ECO:0000313" key="3">
    <source>
        <dbReference type="Proteomes" id="UP000485880"/>
    </source>
</evidence>
<dbReference type="EMBL" id="CABFMQ020000076">
    <property type="protein sequence ID" value="VTZ50099.1"/>
    <property type="molecule type" value="Genomic_DNA"/>
</dbReference>
<accession>A0A8B6M6Q3</accession>
<feature type="compositionally biased region" description="Basic and acidic residues" evidence="1">
    <location>
        <begin position="92"/>
        <end position="101"/>
    </location>
</feature>
<organism evidence="2 3">
    <name type="scientific">Methylocella tundrae</name>
    <dbReference type="NCBI Taxonomy" id="227605"/>
    <lineage>
        <taxon>Bacteria</taxon>
        <taxon>Pseudomonadati</taxon>
        <taxon>Pseudomonadota</taxon>
        <taxon>Alphaproteobacteria</taxon>
        <taxon>Hyphomicrobiales</taxon>
        <taxon>Beijerinckiaceae</taxon>
        <taxon>Methylocella</taxon>
    </lineage>
</organism>
<dbReference type="AlphaFoldDB" id="A0A8B6M6Q3"/>
<reference evidence="2 3" key="1">
    <citation type="submission" date="2019-05" db="EMBL/GenBank/DDBJ databases">
        <authorList>
            <person name="Farhan Ul Haque M."/>
        </authorList>
    </citation>
    <scope>NUCLEOTIDE SEQUENCE [LARGE SCALE GENOMIC DNA]</scope>
    <source>
        <strain evidence="2">2</strain>
    </source>
</reference>
<dbReference type="Proteomes" id="UP000485880">
    <property type="component" value="Unassembled WGS sequence"/>
</dbReference>
<protein>
    <submittedName>
        <fullName evidence="2">Uncharacterized protein</fullName>
    </submittedName>
</protein>
<keyword evidence="3" id="KW-1185">Reference proteome</keyword>
<sequence length="116" mass="12259">MGERCESRDGWFESARLHQILPQLMSAALAGALTDKAASASLPVSAAKSFGILAGRLKFLGAETRAGVSSRAPQRRVEAHIPDGMVQPGSSERTRPGHDAGKLQTFRTPSCGKTKA</sequence>